<evidence type="ECO:0000313" key="5">
    <source>
        <dbReference type="Proteomes" id="UP000190774"/>
    </source>
</evidence>
<dbReference type="GO" id="GO:0016787">
    <property type="term" value="F:hydrolase activity"/>
    <property type="evidence" value="ECO:0007669"/>
    <property type="project" value="InterPro"/>
</dbReference>
<keyword evidence="5" id="KW-1185">Reference proteome</keyword>
<organism evidence="4 5">
    <name type="scientific">Prosthecobacter debontii</name>
    <dbReference type="NCBI Taxonomy" id="48467"/>
    <lineage>
        <taxon>Bacteria</taxon>
        <taxon>Pseudomonadati</taxon>
        <taxon>Verrucomicrobiota</taxon>
        <taxon>Verrucomicrobiia</taxon>
        <taxon>Verrucomicrobiales</taxon>
        <taxon>Verrucomicrobiaceae</taxon>
        <taxon>Prosthecobacter</taxon>
    </lineage>
</organism>
<feature type="domain" description="3-keto-alpha-glucoside-1,2-lyase/3-keto-2-hydroxy-glucal hydratase" evidence="3">
    <location>
        <begin position="35"/>
        <end position="234"/>
    </location>
</feature>
<dbReference type="EMBL" id="FUYE01000007">
    <property type="protein sequence ID" value="SKA96883.1"/>
    <property type="molecule type" value="Genomic_DNA"/>
</dbReference>
<name>A0A1T4Y5G8_9BACT</name>
<accession>A0A1T4Y5G8</accession>
<keyword evidence="2" id="KW-0732">Signal</keyword>
<proteinExistence type="predicted"/>
<evidence type="ECO:0000256" key="1">
    <source>
        <dbReference type="SAM" id="MobiDB-lite"/>
    </source>
</evidence>
<evidence type="ECO:0000256" key="2">
    <source>
        <dbReference type="SAM" id="SignalP"/>
    </source>
</evidence>
<feature type="region of interest" description="Disordered" evidence="1">
    <location>
        <begin position="250"/>
        <end position="273"/>
    </location>
</feature>
<dbReference type="InterPro" id="IPR010496">
    <property type="entry name" value="AL/BT2_dom"/>
</dbReference>
<protein>
    <recommendedName>
        <fullName evidence="3">3-keto-alpha-glucoside-1,2-lyase/3-keto-2-hydroxy-glucal hydratase domain-containing protein</fullName>
    </recommendedName>
</protein>
<dbReference type="STRING" id="48467.SAMN02745166_02485"/>
<dbReference type="Proteomes" id="UP000190774">
    <property type="component" value="Unassembled WGS sequence"/>
</dbReference>
<evidence type="ECO:0000259" key="3">
    <source>
        <dbReference type="Pfam" id="PF06439"/>
    </source>
</evidence>
<gene>
    <name evidence="4" type="ORF">SAMN02745166_02485</name>
</gene>
<feature type="signal peptide" evidence="2">
    <location>
        <begin position="1"/>
        <end position="30"/>
    </location>
</feature>
<dbReference type="Gene3D" id="2.60.120.560">
    <property type="entry name" value="Exo-inulinase, domain 1"/>
    <property type="match status" value="1"/>
</dbReference>
<evidence type="ECO:0000313" key="4">
    <source>
        <dbReference type="EMBL" id="SKA96883.1"/>
    </source>
</evidence>
<sequence>MTGGDKTRFRMMNIRFLLTSLVLVCSSVIAQDSEGFSELFNGRDLTGWEGDPQLWSVKDGLVTGECRGPESPSANTFLIWRGGQVKNFELRATVRVIGDNNSGIQYRSRPLPEAGPWGITGYQCDIHPATEHTGMTYEEKGRGIFGLNGKDIVLDGEGNRWQVAEREPVKVDVSQWNEYTIIAEGNHLTHKINGQITSQLTDCDEAHRALEGLLAIQLHHGNANTVQIKDLRLKVLGEAPLTAFDPSLLPSGAQKVARPGTKNPQGLGPAAPK</sequence>
<reference evidence="5" key="1">
    <citation type="submission" date="2017-02" db="EMBL/GenBank/DDBJ databases">
        <authorList>
            <person name="Varghese N."/>
            <person name="Submissions S."/>
        </authorList>
    </citation>
    <scope>NUCLEOTIDE SEQUENCE [LARGE SCALE GENOMIC DNA]</scope>
    <source>
        <strain evidence="5">ATCC 700200</strain>
    </source>
</reference>
<dbReference type="AlphaFoldDB" id="A0A1T4Y5G8"/>
<dbReference type="Pfam" id="PF06439">
    <property type="entry name" value="3keto-disac_hyd"/>
    <property type="match status" value="1"/>
</dbReference>
<dbReference type="OrthoDB" id="176168at2"/>
<feature type="chain" id="PRO_5013386874" description="3-keto-alpha-glucoside-1,2-lyase/3-keto-2-hydroxy-glucal hydratase domain-containing protein" evidence="2">
    <location>
        <begin position="31"/>
        <end position="273"/>
    </location>
</feature>